<gene>
    <name evidence="1" type="ORF">HPLM_LOCUS1695</name>
</gene>
<name>A0A0N4VWM7_HAEPC</name>
<evidence type="ECO:0000313" key="2">
    <source>
        <dbReference type="Proteomes" id="UP000268014"/>
    </source>
</evidence>
<dbReference type="WBParaSite" id="HPLM_0000169701-mRNA-1">
    <property type="protein sequence ID" value="HPLM_0000169701-mRNA-1"/>
    <property type="gene ID" value="HPLM_0000169701"/>
</dbReference>
<dbReference type="Proteomes" id="UP000268014">
    <property type="component" value="Unassembled WGS sequence"/>
</dbReference>
<evidence type="ECO:0000313" key="3">
    <source>
        <dbReference type="WBParaSite" id="HPLM_0000169701-mRNA-1"/>
    </source>
</evidence>
<proteinExistence type="predicted"/>
<organism evidence="3">
    <name type="scientific">Haemonchus placei</name>
    <name type="common">Barber's pole worm</name>
    <dbReference type="NCBI Taxonomy" id="6290"/>
    <lineage>
        <taxon>Eukaryota</taxon>
        <taxon>Metazoa</taxon>
        <taxon>Ecdysozoa</taxon>
        <taxon>Nematoda</taxon>
        <taxon>Chromadorea</taxon>
        <taxon>Rhabditida</taxon>
        <taxon>Rhabditina</taxon>
        <taxon>Rhabditomorpha</taxon>
        <taxon>Strongyloidea</taxon>
        <taxon>Trichostrongylidae</taxon>
        <taxon>Haemonchus</taxon>
    </lineage>
</organism>
<accession>A0A0N4VWM7</accession>
<reference evidence="3" key="1">
    <citation type="submission" date="2017-02" db="UniProtKB">
        <authorList>
            <consortium name="WormBaseParasite"/>
        </authorList>
    </citation>
    <scope>IDENTIFICATION</scope>
</reference>
<protein>
    <submittedName>
        <fullName evidence="1 3">Uncharacterized protein</fullName>
    </submittedName>
</protein>
<sequence>MEDALEPIHFQVFVCKEEKISKRCLNETTPSDLGEVKFENLEEYGIAFLVL</sequence>
<keyword evidence="2" id="KW-1185">Reference proteome</keyword>
<dbReference type="AlphaFoldDB" id="A0A0N4VWM7"/>
<reference evidence="1 2" key="2">
    <citation type="submission" date="2018-11" db="EMBL/GenBank/DDBJ databases">
        <authorList>
            <consortium name="Pathogen Informatics"/>
        </authorList>
    </citation>
    <scope>NUCLEOTIDE SEQUENCE [LARGE SCALE GENOMIC DNA]</scope>
    <source>
        <strain evidence="1 2">MHpl1</strain>
    </source>
</reference>
<dbReference type="EMBL" id="UZAF01002503">
    <property type="protein sequence ID" value="VDO10882.1"/>
    <property type="molecule type" value="Genomic_DNA"/>
</dbReference>
<evidence type="ECO:0000313" key="1">
    <source>
        <dbReference type="EMBL" id="VDO10882.1"/>
    </source>
</evidence>